<reference evidence="2" key="1">
    <citation type="submission" date="2020-09" db="EMBL/GenBank/DDBJ databases">
        <authorList>
            <person name="Kikuchi T."/>
        </authorList>
    </citation>
    <scope>NUCLEOTIDE SEQUENCE</scope>
    <source>
        <strain evidence="2">Ka4C1</strain>
    </source>
</reference>
<evidence type="ECO:0000313" key="2">
    <source>
        <dbReference type="EMBL" id="CAD5214403.1"/>
    </source>
</evidence>
<feature type="compositionally biased region" description="Polar residues" evidence="1">
    <location>
        <begin position="7"/>
        <end position="18"/>
    </location>
</feature>
<dbReference type="EMBL" id="CAJFDI010000002">
    <property type="protein sequence ID" value="CAD5214403.1"/>
    <property type="molecule type" value="Genomic_DNA"/>
</dbReference>
<dbReference type="Proteomes" id="UP000582659">
    <property type="component" value="Unassembled WGS sequence"/>
</dbReference>
<comment type="caution">
    <text evidence="2">The sequence shown here is derived from an EMBL/GenBank/DDBJ whole genome shotgun (WGS) entry which is preliminary data.</text>
</comment>
<feature type="compositionally biased region" description="Acidic residues" evidence="1">
    <location>
        <begin position="149"/>
        <end position="158"/>
    </location>
</feature>
<evidence type="ECO:0000256" key="1">
    <source>
        <dbReference type="SAM" id="MobiDB-lite"/>
    </source>
</evidence>
<organism evidence="2 3">
    <name type="scientific">Bursaphelenchus xylophilus</name>
    <name type="common">Pinewood nematode worm</name>
    <name type="synonym">Aphelenchoides xylophilus</name>
    <dbReference type="NCBI Taxonomy" id="6326"/>
    <lineage>
        <taxon>Eukaryota</taxon>
        <taxon>Metazoa</taxon>
        <taxon>Ecdysozoa</taxon>
        <taxon>Nematoda</taxon>
        <taxon>Chromadorea</taxon>
        <taxon>Rhabditida</taxon>
        <taxon>Tylenchina</taxon>
        <taxon>Tylenchomorpha</taxon>
        <taxon>Aphelenchoidea</taxon>
        <taxon>Aphelenchoididae</taxon>
        <taxon>Bursaphelenchus</taxon>
    </lineage>
</organism>
<proteinExistence type="predicted"/>
<keyword evidence="3" id="KW-1185">Reference proteome</keyword>
<gene>
    <name evidence="2" type="ORF">BXYJ_LOCUS3512</name>
</gene>
<accession>A0A7I8WPD2</accession>
<dbReference type="EMBL" id="CAJFCV020000002">
    <property type="protein sequence ID" value="CAG9094839.1"/>
    <property type="molecule type" value="Genomic_DNA"/>
</dbReference>
<feature type="region of interest" description="Disordered" evidence="1">
    <location>
        <begin position="128"/>
        <end position="221"/>
    </location>
</feature>
<dbReference type="OrthoDB" id="5899012at2759"/>
<dbReference type="Proteomes" id="UP000659654">
    <property type="component" value="Unassembled WGS sequence"/>
</dbReference>
<evidence type="ECO:0000313" key="3">
    <source>
        <dbReference type="Proteomes" id="UP000659654"/>
    </source>
</evidence>
<feature type="compositionally biased region" description="Polar residues" evidence="1">
    <location>
        <begin position="46"/>
        <end position="62"/>
    </location>
</feature>
<name>A0A7I8WPD2_BURXY</name>
<protein>
    <submittedName>
        <fullName evidence="2">(pine wood nematode) hypothetical protein</fullName>
    </submittedName>
</protein>
<sequence length="300" mass="32938">MSGGPVQESQYVGQQNRSVYMERKESPAGPFTPPPTAQRSVYFAGQNPSQSMYAQERQSFFNSRRPRSQPVDAASKEPTAAPPTAPLQNNTPSVSPDIKVDSSGSQANPPRGGWFGYRHLFSEYCYNKPEPVNLGRTPVVKQDRITESQGDDSGETSGEETGPGSAEKALIPVRSHDFRRSSSESLSNWTDRDSTNKTLILPDGSVGPAGPPLSAQGGFASNQTELNSLKIDHEQGRQYDFIKPSSEYFAGRENARPVHPPRDSRIFPPETHTLTSEPKATSMWSKLFSLWSHSSYGSNK</sequence>
<feature type="region of interest" description="Disordered" evidence="1">
    <location>
        <begin position="1"/>
        <end position="113"/>
    </location>
</feature>
<feature type="compositionally biased region" description="Basic and acidic residues" evidence="1">
    <location>
        <begin position="253"/>
        <end position="265"/>
    </location>
</feature>
<dbReference type="AlphaFoldDB" id="A0A7I8WPD2"/>
<feature type="region of interest" description="Disordered" evidence="1">
    <location>
        <begin position="251"/>
        <end position="278"/>
    </location>
</feature>